<evidence type="ECO:0000256" key="10">
    <source>
        <dbReference type="ARBA" id="ARBA00023004"/>
    </source>
</evidence>
<evidence type="ECO:0000256" key="2">
    <source>
        <dbReference type="ARBA" id="ARBA00004651"/>
    </source>
</evidence>
<accession>A0ABW8Q3C0</accession>
<reference evidence="15 16" key="1">
    <citation type="submission" date="2024-11" db="EMBL/GenBank/DDBJ databases">
        <authorList>
            <person name="Mikucki A.G."/>
            <person name="Kahler C.M."/>
        </authorList>
    </citation>
    <scope>NUCLEOTIDE SEQUENCE [LARGE SCALE GENOMIC DNA]</scope>
    <source>
        <strain evidence="15 16">EXNM717</strain>
    </source>
</reference>
<comment type="similarity">
    <text evidence="12">Belongs to the cytochrome b561 family.</text>
</comment>
<evidence type="ECO:0000256" key="4">
    <source>
        <dbReference type="ARBA" id="ARBA00022475"/>
    </source>
</evidence>
<dbReference type="InterPro" id="IPR011577">
    <property type="entry name" value="Cyt_b561_bac/Ni-Hgenase"/>
</dbReference>
<keyword evidence="6 13" id="KW-0812">Transmembrane</keyword>
<dbReference type="EMBL" id="JBJGEB010000003">
    <property type="protein sequence ID" value="MFK7641690.1"/>
    <property type="molecule type" value="Genomic_DNA"/>
</dbReference>
<keyword evidence="8" id="KW-0249">Electron transport</keyword>
<evidence type="ECO:0000256" key="3">
    <source>
        <dbReference type="ARBA" id="ARBA00022448"/>
    </source>
</evidence>
<comment type="caution">
    <text evidence="15">The sequence shown here is derived from an EMBL/GenBank/DDBJ whole genome shotgun (WGS) entry which is preliminary data.</text>
</comment>
<feature type="domain" description="Cytochrome b561 bacterial/Ni-hydrogenase" evidence="14">
    <location>
        <begin position="9"/>
        <end position="173"/>
    </location>
</feature>
<name>A0ABW8Q3C0_9NEIS</name>
<evidence type="ECO:0000256" key="5">
    <source>
        <dbReference type="ARBA" id="ARBA00022617"/>
    </source>
</evidence>
<dbReference type="Proteomes" id="UP001621964">
    <property type="component" value="Unassembled WGS sequence"/>
</dbReference>
<dbReference type="InterPro" id="IPR016174">
    <property type="entry name" value="Di-haem_cyt_TM"/>
</dbReference>
<dbReference type="SUPFAM" id="SSF81342">
    <property type="entry name" value="Transmembrane di-heme cytochromes"/>
    <property type="match status" value="1"/>
</dbReference>
<dbReference type="InterPro" id="IPR052168">
    <property type="entry name" value="Cytochrome_b561_oxidase"/>
</dbReference>
<protein>
    <submittedName>
        <fullName evidence="15">Cytochrome b</fullName>
    </submittedName>
</protein>
<proteinExistence type="inferred from homology"/>
<feature type="transmembrane region" description="Helical" evidence="13">
    <location>
        <begin position="43"/>
        <end position="67"/>
    </location>
</feature>
<evidence type="ECO:0000256" key="1">
    <source>
        <dbReference type="ARBA" id="ARBA00001970"/>
    </source>
</evidence>
<keyword evidence="4" id="KW-1003">Cell membrane</keyword>
<evidence type="ECO:0000256" key="8">
    <source>
        <dbReference type="ARBA" id="ARBA00022982"/>
    </source>
</evidence>
<evidence type="ECO:0000256" key="13">
    <source>
        <dbReference type="SAM" id="Phobius"/>
    </source>
</evidence>
<feature type="transmembrane region" description="Helical" evidence="13">
    <location>
        <begin position="15"/>
        <end position="37"/>
    </location>
</feature>
<feature type="transmembrane region" description="Helical" evidence="13">
    <location>
        <begin position="88"/>
        <end position="107"/>
    </location>
</feature>
<keyword evidence="16" id="KW-1185">Reference proteome</keyword>
<keyword evidence="5" id="KW-0349">Heme</keyword>
<keyword evidence="7" id="KW-0479">Metal-binding</keyword>
<comment type="subcellular location">
    <subcellularLocation>
        <location evidence="2">Cell membrane</location>
        <topology evidence="2">Multi-pass membrane protein</topology>
    </subcellularLocation>
</comment>
<dbReference type="Pfam" id="PF01292">
    <property type="entry name" value="Ni_hydr_CYTB"/>
    <property type="match status" value="1"/>
</dbReference>
<keyword evidence="11 13" id="KW-0472">Membrane</keyword>
<feature type="transmembrane region" description="Helical" evidence="13">
    <location>
        <begin position="142"/>
        <end position="162"/>
    </location>
</feature>
<evidence type="ECO:0000256" key="7">
    <source>
        <dbReference type="ARBA" id="ARBA00022723"/>
    </source>
</evidence>
<keyword evidence="10" id="KW-0408">Iron</keyword>
<dbReference type="RefSeq" id="WP_377079571.1">
    <property type="nucleotide sequence ID" value="NZ_JBJGEB010000003.1"/>
</dbReference>
<dbReference type="Gene3D" id="1.20.950.20">
    <property type="entry name" value="Transmembrane di-heme cytochromes, Chain C"/>
    <property type="match status" value="1"/>
</dbReference>
<evidence type="ECO:0000313" key="15">
    <source>
        <dbReference type="EMBL" id="MFK7641690.1"/>
    </source>
</evidence>
<evidence type="ECO:0000259" key="14">
    <source>
        <dbReference type="Pfam" id="PF01292"/>
    </source>
</evidence>
<organism evidence="15 16">
    <name type="scientific">Neisseria oralis</name>
    <dbReference type="NCBI Taxonomy" id="1107316"/>
    <lineage>
        <taxon>Bacteria</taxon>
        <taxon>Pseudomonadati</taxon>
        <taxon>Pseudomonadota</taxon>
        <taxon>Betaproteobacteria</taxon>
        <taxon>Neisseriales</taxon>
        <taxon>Neisseriaceae</taxon>
        <taxon>Neisseria</taxon>
    </lineage>
</organism>
<evidence type="ECO:0000256" key="12">
    <source>
        <dbReference type="ARBA" id="ARBA00037975"/>
    </source>
</evidence>
<dbReference type="PANTHER" id="PTHR30529:SF1">
    <property type="entry name" value="CYTOCHROME B561 HOMOLOG 2"/>
    <property type="match status" value="1"/>
</dbReference>
<evidence type="ECO:0000256" key="9">
    <source>
        <dbReference type="ARBA" id="ARBA00022989"/>
    </source>
</evidence>
<comment type="cofactor">
    <cofactor evidence="1">
        <name>heme b</name>
        <dbReference type="ChEBI" id="CHEBI:60344"/>
    </cofactor>
</comment>
<evidence type="ECO:0000256" key="11">
    <source>
        <dbReference type="ARBA" id="ARBA00023136"/>
    </source>
</evidence>
<sequence>MKPDSSQYYGTVSRLLHWLMVVGFAGILITIALWTIYDGEEWAGALFGIHKSIGFVLLVLIVLRLLWAVMNARKRPPADSVAAKLGHLALYALMLAVPVIGMIRQYGNGRGPLKVFGIQVMQGSPEKIEWMANLGNMVHGNLGWLMFALAAGHIVMVAVHRAQGRDVLSRMLGR</sequence>
<keyword evidence="3" id="KW-0813">Transport</keyword>
<gene>
    <name evidence="15" type="ORF">ACI43T_04145</name>
</gene>
<keyword evidence="9 13" id="KW-1133">Transmembrane helix</keyword>
<evidence type="ECO:0000256" key="6">
    <source>
        <dbReference type="ARBA" id="ARBA00022692"/>
    </source>
</evidence>
<evidence type="ECO:0000313" key="16">
    <source>
        <dbReference type="Proteomes" id="UP001621964"/>
    </source>
</evidence>
<dbReference type="PANTHER" id="PTHR30529">
    <property type="entry name" value="CYTOCHROME B561"/>
    <property type="match status" value="1"/>
</dbReference>